<dbReference type="PROSITE" id="PS00518">
    <property type="entry name" value="ZF_RING_1"/>
    <property type="match status" value="1"/>
</dbReference>
<evidence type="ECO:0000313" key="12">
    <source>
        <dbReference type="Proteomes" id="UP001556367"/>
    </source>
</evidence>
<dbReference type="InterPro" id="IPR044066">
    <property type="entry name" value="TRIAD_supradom"/>
</dbReference>
<evidence type="ECO:0000256" key="5">
    <source>
        <dbReference type="ARBA" id="ARBA00022786"/>
    </source>
</evidence>
<keyword evidence="1" id="KW-0808">Transferase</keyword>
<proteinExistence type="predicted"/>
<evidence type="ECO:0000259" key="10">
    <source>
        <dbReference type="PROSITE" id="PS51873"/>
    </source>
</evidence>
<organism evidence="11 12">
    <name type="scientific">Hohenbuehelia grisea</name>
    <dbReference type="NCBI Taxonomy" id="104357"/>
    <lineage>
        <taxon>Eukaryota</taxon>
        <taxon>Fungi</taxon>
        <taxon>Dikarya</taxon>
        <taxon>Basidiomycota</taxon>
        <taxon>Agaricomycotina</taxon>
        <taxon>Agaricomycetes</taxon>
        <taxon>Agaricomycetidae</taxon>
        <taxon>Agaricales</taxon>
        <taxon>Pleurotineae</taxon>
        <taxon>Pleurotaceae</taxon>
        <taxon>Hohenbuehelia</taxon>
    </lineage>
</organism>
<feature type="domain" description="RING-type" evidence="9">
    <location>
        <begin position="515"/>
        <end position="562"/>
    </location>
</feature>
<feature type="compositionally biased region" description="Polar residues" evidence="8">
    <location>
        <begin position="1"/>
        <end position="10"/>
    </location>
</feature>
<feature type="compositionally biased region" description="Basic and acidic residues" evidence="8">
    <location>
        <begin position="395"/>
        <end position="429"/>
    </location>
</feature>
<evidence type="ECO:0000256" key="2">
    <source>
        <dbReference type="ARBA" id="ARBA00022723"/>
    </source>
</evidence>
<dbReference type="InterPro" id="IPR017907">
    <property type="entry name" value="Znf_RING_CS"/>
</dbReference>
<feature type="region of interest" description="Disordered" evidence="8">
    <location>
        <begin position="307"/>
        <end position="458"/>
    </location>
</feature>
<evidence type="ECO:0000256" key="7">
    <source>
        <dbReference type="PROSITE-ProRule" id="PRU00175"/>
    </source>
</evidence>
<feature type="compositionally biased region" description="Basic and acidic residues" evidence="8">
    <location>
        <begin position="307"/>
        <end position="316"/>
    </location>
</feature>
<dbReference type="Gene3D" id="1.20.120.1750">
    <property type="match status" value="1"/>
</dbReference>
<keyword evidence="2" id="KW-0479">Metal-binding</keyword>
<dbReference type="SMART" id="SM00184">
    <property type="entry name" value="RING"/>
    <property type="match status" value="1"/>
</dbReference>
<dbReference type="Gene3D" id="3.30.40.10">
    <property type="entry name" value="Zinc/RING finger domain, C3HC4 (zinc finger)"/>
    <property type="match status" value="1"/>
</dbReference>
<dbReference type="EMBL" id="JASNQZ010000007">
    <property type="protein sequence ID" value="KAL0954842.1"/>
    <property type="molecule type" value="Genomic_DNA"/>
</dbReference>
<reference evidence="12" key="1">
    <citation type="submission" date="2024-06" db="EMBL/GenBank/DDBJ databases">
        <title>Multi-omics analyses provide insights into the biosynthesis of the anticancer antibiotic pleurotin in Hohenbuehelia grisea.</title>
        <authorList>
            <person name="Weaver J.A."/>
            <person name="Alberti F."/>
        </authorList>
    </citation>
    <scope>NUCLEOTIDE SEQUENCE [LARGE SCALE GENOMIC DNA]</scope>
    <source>
        <strain evidence="12">T-177</strain>
    </source>
</reference>
<keyword evidence="6" id="KW-0862">Zinc</keyword>
<dbReference type="InterPro" id="IPR013083">
    <property type="entry name" value="Znf_RING/FYVE/PHD"/>
</dbReference>
<keyword evidence="3" id="KW-0677">Repeat</keyword>
<evidence type="ECO:0000256" key="3">
    <source>
        <dbReference type="ARBA" id="ARBA00022737"/>
    </source>
</evidence>
<feature type="compositionally biased region" description="Low complexity" evidence="8">
    <location>
        <begin position="317"/>
        <end position="336"/>
    </location>
</feature>
<evidence type="ECO:0000256" key="1">
    <source>
        <dbReference type="ARBA" id="ARBA00022679"/>
    </source>
</evidence>
<feature type="domain" description="RING-type" evidence="10">
    <location>
        <begin position="511"/>
        <end position="737"/>
    </location>
</feature>
<keyword evidence="5" id="KW-0833">Ubl conjugation pathway</keyword>
<feature type="compositionally biased region" description="Polar residues" evidence="8">
    <location>
        <begin position="430"/>
        <end position="442"/>
    </location>
</feature>
<protein>
    <submittedName>
        <fullName evidence="11">Uncharacterized protein</fullName>
    </submittedName>
</protein>
<dbReference type="CDD" id="cd22584">
    <property type="entry name" value="Rcat_RBR_unk"/>
    <property type="match status" value="1"/>
</dbReference>
<dbReference type="SUPFAM" id="SSF57850">
    <property type="entry name" value="RING/U-box"/>
    <property type="match status" value="2"/>
</dbReference>
<dbReference type="Pfam" id="PF13639">
    <property type="entry name" value="zf-RING_2"/>
    <property type="match status" value="1"/>
</dbReference>
<dbReference type="PANTHER" id="PTHR11685">
    <property type="entry name" value="RBR FAMILY RING FINGER AND IBR DOMAIN-CONTAINING"/>
    <property type="match status" value="1"/>
</dbReference>
<evidence type="ECO:0000256" key="8">
    <source>
        <dbReference type="SAM" id="MobiDB-lite"/>
    </source>
</evidence>
<evidence type="ECO:0000256" key="6">
    <source>
        <dbReference type="ARBA" id="ARBA00022833"/>
    </source>
</evidence>
<dbReference type="Pfam" id="PF22191">
    <property type="entry name" value="IBR_1"/>
    <property type="match status" value="1"/>
</dbReference>
<evidence type="ECO:0000256" key="4">
    <source>
        <dbReference type="ARBA" id="ARBA00022771"/>
    </source>
</evidence>
<dbReference type="Proteomes" id="UP001556367">
    <property type="component" value="Unassembled WGS sequence"/>
</dbReference>
<feature type="compositionally biased region" description="Polar residues" evidence="8">
    <location>
        <begin position="364"/>
        <end position="384"/>
    </location>
</feature>
<dbReference type="PROSITE" id="PS50089">
    <property type="entry name" value="ZF_RING_2"/>
    <property type="match status" value="1"/>
</dbReference>
<dbReference type="InterPro" id="IPR001841">
    <property type="entry name" value="Znf_RING"/>
</dbReference>
<dbReference type="InterPro" id="IPR031127">
    <property type="entry name" value="E3_UB_ligase_RBR"/>
</dbReference>
<keyword evidence="12" id="KW-1185">Reference proteome</keyword>
<sequence>MTQGQRSGLTDFQGPGGSGLGEGSTTAHANFDAAFMQRICGDEEVIVSHQGSSQYVGGGVSACGLAAMNCVRLTFDKAMNGFGGEDLLQDLTTQKCVEDVLSICTAWTGSAHLEVEDILHSPYFEATLSSVGTYFSHPSTPKFRNLLRQLQQASSKSGVVAAVVTRPPEIIAILKISTSFGDVFVIFDSHPRPAYPTGAAFIFNSSIDDIAKRLADLMAVDGRIFEDRDLQWQTQLLHQFSGIVIVPKEASVPTPEDLLQWSLALLKSKADAAEASQDLTTVTEERDSLMRRNDRLAAELTAMRVELNEERTRRQESWFSWPSSSSGKNKASATTSPRAHGSNYAAPRSATGPQNASPVAATRSWYSQRPQQNAEAGPSRQTLGNKRVTRASARRSAERHSDDETNKADSKPADKPDKAKAGVKVEKSDGQATEPTYANARSGSGKHSDSAAPASEPSLDDDFALAARLQQEWQAASLGDSVLAARLQHDIDAEEKQLAAQQAELLANLQRSFRCSICMDEHPEDDVARLSECGHAFCRDCLRGWILSRIEEHRHPILCPVCVTQSEGGTDPGVVSDAMVQQIGIPEKDYQVFEEMQLASFSIMLHCRGCRNTAFVDREEVQESKVLTCPLLGCNYSWCKSCEQPVEPDVVGGKHSCDGSAELEHLMKQQGWKHCPGCKTPIHKVSGCSHMTCLSPGCNTHFCYKCGESIIASAIPREVQNAITAHYTRCRLFDYAE</sequence>
<accession>A0ABR3JHH0</accession>
<keyword evidence="4 7" id="KW-0863">Zinc-finger</keyword>
<gene>
    <name evidence="11" type="ORF">HGRIS_003783</name>
</gene>
<dbReference type="PROSITE" id="PS51873">
    <property type="entry name" value="TRIAD"/>
    <property type="match status" value="1"/>
</dbReference>
<feature type="region of interest" description="Disordered" evidence="8">
    <location>
        <begin position="1"/>
        <end position="23"/>
    </location>
</feature>
<evidence type="ECO:0000313" key="11">
    <source>
        <dbReference type="EMBL" id="KAL0954842.1"/>
    </source>
</evidence>
<name>A0ABR3JHH0_9AGAR</name>
<evidence type="ECO:0000259" key="9">
    <source>
        <dbReference type="PROSITE" id="PS50089"/>
    </source>
</evidence>
<comment type="caution">
    <text evidence="11">The sequence shown here is derived from an EMBL/GenBank/DDBJ whole genome shotgun (WGS) entry which is preliminary data.</text>
</comment>